<sequence>GGACSENTCRVGFKCDDSTTVGAKCIPFDTRARSSCAEIRCRPGWSCVIAMDGPRCYRNQVLGVTDAPPPAPTEASTDAHFASDYSIIPISGKTCADVTCPYGLSCFEADSSNTEPFCRNDGAGRDSIAPQCSEVQCGPDESCSDSSSGPSCSKNAPATCAATSCLVGTRCVEYPEGARCEGAVGPPQVLPGKTCADSACPDMHQCFDTVDGANCVPIPTDPVLPGPLNCAQLTCGEGETCTDDENGGVCAPAAEGKLLTVSKQFSDYFSFSVKNYVDYRKQTTGSSSDDCEHKTCGSGELCAIDFEGKPYCRAEERTASDVPSSNSVSTPDHIPLCSEITCPDKHECFDDSVKGAACWPMRK</sequence>
<feature type="domain" description="Follistatin-like" evidence="1">
    <location>
        <begin position="3"/>
        <end position="26"/>
    </location>
</feature>
<proteinExistence type="predicted"/>
<gene>
    <name evidence="2" type="ORF">PFISCL1PPCAC_1481</name>
</gene>
<feature type="domain" description="Follistatin-like" evidence="1">
    <location>
        <begin position="290"/>
        <end position="313"/>
    </location>
</feature>
<dbReference type="InterPro" id="IPR003645">
    <property type="entry name" value="Fol_N"/>
</dbReference>
<dbReference type="SMART" id="SM00274">
    <property type="entry name" value="FOLN"/>
    <property type="match status" value="7"/>
</dbReference>
<organism evidence="2 3">
    <name type="scientific">Pristionchus fissidentatus</name>
    <dbReference type="NCBI Taxonomy" id="1538716"/>
    <lineage>
        <taxon>Eukaryota</taxon>
        <taxon>Metazoa</taxon>
        <taxon>Ecdysozoa</taxon>
        <taxon>Nematoda</taxon>
        <taxon>Chromadorea</taxon>
        <taxon>Rhabditida</taxon>
        <taxon>Rhabditina</taxon>
        <taxon>Diplogasteromorpha</taxon>
        <taxon>Diplogasteroidea</taxon>
        <taxon>Neodiplogasteridae</taxon>
        <taxon>Pristionchus</taxon>
    </lineage>
</organism>
<comment type="caution">
    <text evidence="2">The sequence shown here is derived from an EMBL/GenBank/DDBJ whole genome shotgun (WGS) entry which is preliminary data.</text>
</comment>
<feature type="domain" description="Follistatin-like" evidence="1">
    <location>
        <begin position="336"/>
        <end position="359"/>
    </location>
</feature>
<feature type="non-terminal residue" evidence="2">
    <location>
        <position position="363"/>
    </location>
</feature>
<reference evidence="2" key="1">
    <citation type="submission" date="2023-10" db="EMBL/GenBank/DDBJ databases">
        <title>Genome assembly of Pristionchus species.</title>
        <authorList>
            <person name="Yoshida K."/>
            <person name="Sommer R.J."/>
        </authorList>
    </citation>
    <scope>NUCLEOTIDE SEQUENCE</scope>
    <source>
        <strain evidence="2">RS5133</strain>
    </source>
</reference>
<protein>
    <recommendedName>
        <fullName evidence="1">Follistatin-like domain-containing protein</fullName>
    </recommendedName>
</protein>
<evidence type="ECO:0000313" key="3">
    <source>
        <dbReference type="Proteomes" id="UP001432322"/>
    </source>
</evidence>
<feature type="domain" description="Follistatin-like" evidence="1">
    <location>
        <begin position="131"/>
        <end position="153"/>
    </location>
</feature>
<feature type="domain" description="Follistatin-like" evidence="1">
    <location>
        <begin position="159"/>
        <end position="181"/>
    </location>
</feature>
<keyword evidence="3" id="KW-1185">Reference proteome</keyword>
<dbReference type="EMBL" id="BTSY01000001">
    <property type="protein sequence ID" value="GMT10184.1"/>
    <property type="molecule type" value="Genomic_DNA"/>
</dbReference>
<feature type="non-terminal residue" evidence="2">
    <location>
        <position position="1"/>
    </location>
</feature>
<name>A0AAV5UV45_9BILA</name>
<evidence type="ECO:0000313" key="2">
    <source>
        <dbReference type="EMBL" id="GMT10184.1"/>
    </source>
</evidence>
<feature type="domain" description="Follistatin-like" evidence="1">
    <location>
        <begin position="94"/>
        <end position="119"/>
    </location>
</feature>
<feature type="domain" description="Follistatin-like" evidence="1">
    <location>
        <begin position="35"/>
        <end position="57"/>
    </location>
</feature>
<evidence type="ECO:0000259" key="1">
    <source>
        <dbReference type="SMART" id="SM00274"/>
    </source>
</evidence>
<dbReference type="AlphaFoldDB" id="A0AAV5UV45"/>
<dbReference type="Proteomes" id="UP001432322">
    <property type="component" value="Unassembled WGS sequence"/>
</dbReference>
<accession>A0AAV5UV45</accession>